<sequence>MMSCSSSKMGPNKIAYLFPIQTEDVINDFLEKNKTVDYVMYLLTNSDGVSSTLYFLELDEDDDVLNRCAQGNRYVYVDGEYIPIVFDYDYKFSTEVIDNKPQIIMIDEKTEMERKEDIPSLEFRSKNIHLIGYPRTDRIIDWGYYIIINHNGNIIEKSLGSSNTEE</sequence>
<dbReference type="EMBL" id="FPBK01000001">
    <property type="protein sequence ID" value="SFU28649.1"/>
    <property type="molecule type" value="Genomic_DNA"/>
</dbReference>
<proteinExistence type="predicted"/>
<accession>A0A1I7EXN8</accession>
<dbReference type="AlphaFoldDB" id="A0A1I7EXN8"/>
<dbReference type="Proteomes" id="UP000199138">
    <property type="component" value="Unassembled WGS sequence"/>
</dbReference>
<evidence type="ECO:0000313" key="2">
    <source>
        <dbReference type="Proteomes" id="UP000199138"/>
    </source>
</evidence>
<organism evidence="1 2">
    <name type="scientific">Pustulibacterium marinum</name>
    <dbReference type="NCBI Taxonomy" id="1224947"/>
    <lineage>
        <taxon>Bacteria</taxon>
        <taxon>Pseudomonadati</taxon>
        <taxon>Bacteroidota</taxon>
        <taxon>Flavobacteriia</taxon>
        <taxon>Flavobacteriales</taxon>
        <taxon>Flavobacteriaceae</taxon>
        <taxon>Pustulibacterium</taxon>
    </lineage>
</organism>
<evidence type="ECO:0000313" key="1">
    <source>
        <dbReference type="EMBL" id="SFU28649.1"/>
    </source>
</evidence>
<reference evidence="1 2" key="1">
    <citation type="submission" date="2016-10" db="EMBL/GenBank/DDBJ databases">
        <authorList>
            <person name="de Groot N.N."/>
        </authorList>
    </citation>
    <scope>NUCLEOTIDE SEQUENCE [LARGE SCALE GENOMIC DNA]</scope>
    <source>
        <strain evidence="1 2">CGMCC 1.12333</strain>
    </source>
</reference>
<gene>
    <name evidence="1" type="ORF">SAMN05216480_101389</name>
</gene>
<name>A0A1I7EXN8_9FLAO</name>
<keyword evidence="2" id="KW-1185">Reference proteome</keyword>
<dbReference type="STRING" id="1224947.SAMN05216480_101389"/>
<protein>
    <submittedName>
        <fullName evidence="1">Uncharacterized protein</fullName>
    </submittedName>
</protein>